<reference evidence="2" key="1">
    <citation type="journal article" date="2014" name="Front. Microbiol.">
        <title>High frequency of phylogenetically diverse reductive dehalogenase-homologous genes in deep subseafloor sedimentary metagenomes.</title>
        <authorList>
            <person name="Kawai M."/>
            <person name="Futagami T."/>
            <person name="Toyoda A."/>
            <person name="Takaki Y."/>
            <person name="Nishi S."/>
            <person name="Hori S."/>
            <person name="Arai W."/>
            <person name="Tsubouchi T."/>
            <person name="Morono Y."/>
            <person name="Uchiyama I."/>
            <person name="Ito T."/>
            <person name="Fujiyama A."/>
            <person name="Inagaki F."/>
            <person name="Takami H."/>
        </authorList>
    </citation>
    <scope>NUCLEOTIDE SEQUENCE</scope>
    <source>
        <strain evidence="2">Expedition CK06-06</strain>
    </source>
</reference>
<proteinExistence type="predicted"/>
<dbReference type="Gene3D" id="1.25.40.10">
    <property type="entry name" value="Tetratricopeptide repeat domain"/>
    <property type="match status" value="1"/>
</dbReference>
<feature type="compositionally biased region" description="Basic and acidic residues" evidence="1">
    <location>
        <begin position="162"/>
        <end position="181"/>
    </location>
</feature>
<comment type="caution">
    <text evidence="2">The sequence shown here is derived from an EMBL/GenBank/DDBJ whole genome shotgun (WGS) entry which is preliminary data.</text>
</comment>
<name>X1M8L7_9ZZZZ</name>
<feature type="compositionally biased region" description="Polar residues" evidence="1">
    <location>
        <begin position="211"/>
        <end position="220"/>
    </location>
</feature>
<organism evidence="2">
    <name type="scientific">marine sediment metagenome</name>
    <dbReference type="NCBI Taxonomy" id="412755"/>
    <lineage>
        <taxon>unclassified sequences</taxon>
        <taxon>metagenomes</taxon>
        <taxon>ecological metagenomes</taxon>
    </lineage>
</organism>
<dbReference type="EMBL" id="BARV01007921">
    <property type="protein sequence ID" value="GAI14446.1"/>
    <property type="molecule type" value="Genomic_DNA"/>
</dbReference>
<feature type="region of interest" description="Disordered" evidence="1">
    <location>
        <begin position="111"/>
        <end position="277"/>
    </location>
</feature>
<protein>
    <submittedName>
        <fullName evidence="2">Uncharacterized protein</fullName>
    </submittedName>
</protein>
<dbReference type="AlphaFoldDB" id="X1M8L7"/>
<gene>
    <name evidence="2" type="ORF">S06H3_16046</name>
</gene>
<evidence type="ECO:0000256" key="1">
    <source>
        <dbReference type="SAM" id="MobiDB-lite"/>
    </source>
</evidence>
<evidence type="ECO:0000313" key="2">
    <source>
        <dbReference type="EMBL" id="GAI14446.1"/>
    </source>
</evidence>
<sequence>MLAQTCEAIKDEDGQIEAYKGILAIDPFDAPAKEKLTQLESLRRKEPLYTVAMAEEYEKQGDLEKALSIYENLSFTTPNDLVLEQKVTELKEKIDVERKKLEEEKIEGLQLDTYFKAENLDQKTEPETTQTEEVGPEATPEPTSAPEQIAEVKSQEFFSSDAGEKPEQAVTKQDEQIHEPTESAQAIETTEKPKTEEPAGLDLLEPIEPASAQQDETPSQPVEKTETVESTETPEVQIAEPDILQPVETAEQPPEPEQKTPTKEIMGAEDLLQPLEP</sequence>
<feature type="non-terminal residue" evidence="2">
    <location>
        <position position="277"/>
    </location>
</feature>
<dbReference type="InterPro" id="IPR011990">
    <property type="entry name" value="TPR-like_helical_dom_sf"/>
</dbReference>
<accession>X1M8L7</accession>
<feature type="compositionally biased region" description="Low complexity" evidence="1">
    <location>
        <begin position="127"/>
        <end position="147"/>
    </location>
</feature>